<evidence type="ECO:0008006" key="9">
    <source>
        <dbReference type="Google" id="ProtNLM"/>
    </source>
</evidence>
<dbReference type="RefSeq" id="WP_095417288.1">
    <property type="nucleotide sequence ID" value="NZ_CP022989.1"/>
</dbReference>
<dbReference type="EMBL" id="CP022989">
    <property type="protein sequence ID" value="ASV97000.1"/>
    <property type="molecule type" value="Genomic_DNA"/>
</dbReference>
<dbReference type="OrthoDB" id="653189at2"/>
<evidence type="ECO:0000313" key="8">
    <source>
        <dbReference type="Proteomes" id="UP000215158"/>
    </source>
</evidence>
<comment type="subcellular location">
    <subcellularLocation>
        <location evidence="1">Cell membrane</location>
        <topology evidence="1">Multi-pass membrane protein</topology>
    </subcellularLocation>
</comment>
<feature type="transmembrane region" description="Helical" evidence="6">
    <location>
        <begin position="153"/>
        <end position="176"/>
    </location>
</feature>
<keyword evidence="2" id="KW-1003">Cell membrane</keyword>
<feature type="transmembrane region" description="Helical" evidence="6">
    <location>
        <begin position="376"/>
        <end position="393"/>
    </location>
</feature>
<keyword evidence="5 6" id="KW-0472">Membrane</keyword>
<feature type="transmembrane region" description="Helical" evidence="6">
    <location>
        <begin position="429"/>
        <end position="446"/>
    </location>
</feature>
<proteinExistence type="predicted"/>
<feature type="transmembrane region" description="Helical" evidence="6">
    <location>
        <begin position="458"/>
        <end position="482"/>
    </location>
</feature>
<dbReference type="AlphaFoldDB" id="A0A248VDN1"/>
<evidence type="ECO:0000256" key="2">
    <source>
        <dbReference type="ARBA" id="ARBA00022475"/>
    </source>
</evidence>
<keyword evidence="3 6" id="KW-0812">Transmembrane</keyword>
<dbReference type="Proteomes" id="UP000215158">
    <property type="component" value="Chromosome 1"/>
</dbReference>
<reference evidence="7 8" key="1">
    <citation type="submission" date="2017-08" db="EMBL/GenBank/DDBJ databases">
        <title>Identification and genetic characteristics of simultaneous BTEX- and naphthalene-degrading Paraburkholderia sp. BN5 isolated from petroleum-contaminated soil.</title>
        <authorList>
            <person name="Lee Y."/>
            <person name="Jeon C.O."/>
        </authorList>
    </citation>
    <scope>NUCLEOTIDE SEQUENCE [LARGE SCALE GENOMIC DNA]</scope>
    <source>
        <strain evidence="7 8">BN5</strain>
    </source>
</reference>
<gene>
    <name evidence="7" type="ORF">CJU94_01695</name>
</gene>
<feature type="transmembrane region" description="Helical" evidence="6">
    <location>
        <begin position="298"/>
        <end position="319"/>
    </location>
</feature>
<feature type="transmembrane region" description="Helical" evidence="6">
    <location>
        <begin position="182"/>
        <end position="201"/>
    </location>
</feature>
<protein>
    <recommendedName>
        <fullName evidence="9">Polysaccharide biosynthesis protein</fullName>
    </recommendedName>
</protein>
<dbReference type="GO" id="GO:0005886">
    <property type="term" value="C:plasma membrane"/>
    <property type="evidence" value="ECO:0007669"/>
    <property type="project" value="UniProtKB-SubCell"/>
</dbReference>
<feature type="transmembrane region" description="Helical" evidence="6">
    <location>
        <begin position="399"/>
        <end position="417"/>
    </location>
</feature>
<keyword evidence="4 6" id="KW-1133">Transmembrane helix</keyword>
<feature type="transmembrane region" description="Helical" evidence="6">
    <location>
        <begin position="254"/>
        <end position="273"/>
    </location>
</feature>
<dbReference type="InterPro" id="IPR050833">
    <property type="entry name" value="Poly_Biosynth_Transport"/>
</dbReference>
<dbReference type="PANTHER" id="PTHR30250">
    <property type="entry name" value="PST FAMILY PREDICTED COLANIC ACID TRANSPORTER"/>
    <property type="match status" value="1"/>
</dbReference>
<feature type="transmembrane region" description="Helical" evidence="6">
    <location>
        <begin position="121"/>
        <end position="141"/>
    </location>
</feature>
<feature type="transmembrane region" description="Helical" evidence="6">
    <location>
        <begin position="87"/>
        <end position="106"/>
    </location>
</feature>
<feature type="transmembrane region" description="Helical" evidence="6">
    <location>
        <begin position="7"/>
        <end position="29"/>
    </location>
</feature>
<dbReference type="KEGG" id="parb:CJU94_01695"/>
<evidence type="ECO:0000313" key="7">
    <source>
        <dbReference type="EMBL" id="ASV97000.1"/>
    </source>
</evidence>
<keyword evidence="8" id="KW-1185">Reference proteome</keyword>
<accession>A0A248VDN1</accession>
<evidence type="ECO:0000256" key="1">
    <source>
        <dbReference type="ARBA" id="ARBA00004651"/>
    </source>
</evidence>
<organism evidence="7 8">
    <name type="scientific">Paraburkholderia aromaticivorans</name>
    <dbReference type="NCBI Taxonomy" id="2026199"/>
    <lineage>
        <taxon>Bacteria</taxon>
        <taxon>Pseudomonadati</taxon>
        <taxon>Pseudomonadota</taxon>
        <taxon>Betaproteobacteria</taxon>
        <taxon>Burkholderiales</taxon>
        <taxon>Burkholderiaceae</taxon>
        <taxon>Paraburkholderia</taxon>
    </lineage>
</organism>
<evidence type="ECO:0000256" key="3">
    <source>
        <dbReference type="ARBA" id="ARBA00022692"/>
    </source>
</evidence>
<feature type="transmembrane region" description="Helical" evidence="6">
    <location>
        <begin position="35"/>
        <end position="56"/>
    </location>
</feature>
<name>A0A248VDN1_9BURK</name>
<feature type="transmembrane region" description="Helical" evidence="6">
    <location>
        <begin position="222"/>
        <end position="242"/>
    </location>
</feature>
<evidence type="ECO:0000256" key="4">
    <source>
        <dbReference type="ARBA" id="ARBA00022989"/>
    </source>
</evidence>
<sequence>MLRRSLLANFVGQMVTVSLGIVMVPIYVRHLGVEAYGLIAINAVLLAWVLVLDFGLSPTLCRELGSLRAGTGSKDEVGLLLESLEKLILGTSVVLFVLSIFAAPYFAERWLNASTLPPSEIRTAFVLMTLTAIARWLCALYRGGVIGIDRQVALNGIGITFAVIRNVLVVPIIIAWPRVEFFFVWQLIAIVGEAVAMRILLGSTIDIPIFSTRFSWKVLSSRAKLSLSIALSALIWACTAQIDKVVLSKVLPLADFAVFSMATLLASGIMLLANPIQQAFIPRLTTESFGGGERIRQMYALASEVTSLAVIPVAAVFAFSPEAVLRLWSASAPVTPDALRTMQCYAVGNACSALASLAFFVQYAKGDLSLHLKGNIGFLILFAPAVLYGGIHFGAVGAAYVWLGMNLLLLFGWVMIVHRKFIDGINGSWYRGLAARVLAVIPIGLLMSRADLTACSRIGLFCVLSGAWLAMLALTVAVSPIVQRKARHLAGRLVLN</sequence>
<evidence type="ECO:0000256" key="5">
    <source>
        <dbReference type="ARBA" id="ARBA00023136"/>
    </source>
</evidence>
<dbReference type="PANTHER" id="PTHR30250:SF26">
    <property type="entry name" value="PSMA PROTEIN"/>
    <property type="match status" value="1"/>
</dbReference>
<feature type="transmembrane region" description="Helical" evidence="6">
    <location>
        <begin position="345"/>
        <end position="364"/>
    </location>
</feature>
<evidence type="ECO:0000256" key="6">
    <source>
        <dbReference type="SAM" id="Phobius"/>
    </source>
</evidence>